<feature type="compositionally biased region" description="Acidic residues" evidence="2">
    <location>
        <begin position="121"/>
        <end position="131"/>
    </location>
</feature>
<dbReference type="PATRIC" id="fig|1307436.3.peg.3576"/>
<feature type="compositionally biased region" description="Basic and acidic residues" evidence="2">
    <location>
        <begin position="28"/>
        <end position="43"/>
    </location>
</feature>
<keyword evidence="1 3" id="KW-0732">Signal</keyword>
<evidence type="ECO:0000256" key="2">
    <source>
        <dbReference type="SAM" id="MobiDB-lite"/>
    </source>
</evidence>
<evidence type="ECO:0000256" key="1">
    <source>
        <dbReference type="ARBA" id="ARBA00022729"/>
    </source>
</evidence>
<evidence type="ECO:0000256" key="3">
    <source>
        <dbReference type="SAM" id="SignalP"/>
    </source>
</evidence>
<dbReference type="Proteomes" id="UP000019270">
    <property type="component" value="Unassembled WGS sequence"/>
</dbReference>
<feature type="compositionally biased region" description="Acidic residues" evidence="2">
    <location>
        <begin position="82"/>
        <end position="113"/>
    </location>
</feature>
<dbReference type="Pfam" id="PF13205">
    <property type="entry name" value="Big_5"/>
    <property type="match status" value="1"/>
</dbReference>
<dbReference type="OrthoDB" id="2974097at2"/>
<feature type="region of interest" description="Disordered" evidence="2">
    <location>
        <begin position="21"/>
        <end position="56"/>
    </location>
</feature>
<dbReference type="AlphaFoldDB" id="W7L4E8"/>
<feature type="domain" description="SbsA Ig-like" evidence="4">
    <location>
        <begin position="266"/>
        <end position="356"/>
    </location>
</feature>
<reference evidence="5 6" key="2">
    <citation type="journal article" date="2016" name="Sci. Rep.">
        <title>A novel serine protease, Sep1, from Bacillus firmus DS-1 has nematicidal activity and degrades multiple intestinal-associated nematode proteins.</title>
        <authorList>
            <person name="Geng C."/>
            <person name="Nie X."/>
            <person name="Tang Z."/>
            <person name="Zhang Y."/>
            <person name="Lin J."/>
            <person name="Sun M."/>
            <person name="Peng D."/>
        </authorList>
    </citation>
    <scope>NUCLEOTIDE SEQUENCE [LARGE SCALE GENOMIC DNA]</scope>
    <source>
        <strain evidence="5 6">DS1</strain>
    </source>
</reference>
<dbReference type="InterPro" id="IPR032812">
    <property type="entry name" value="SbsA_Ig"/>
</dbReference>
<dbReference type="eggNOG" id="ENOG5034435">
    <property type="taxonomic scope" value="Bacteria"/>
</dbReference>
<feature type="region of interest" description="Disordered" evidence="2">
    <location>
        <begin position="77"/>
        <end position="184"/>
    </location>
</feature>
<sequence length="358" mass="39794">MKKFIPAVAAVLTLGMVFSGPAFAVPKDNPKPEKVQKVKENQESNKGQTQQLKSIDKQLDKIEEKLTHYQEKLQNLYKPIEDLEEETADPTVEEETPESSDQGAEEQSSEQEDTNALSESGTEETNEDSSENESNVDAAADNEDESEEEPISEDDSDSIDNDETTEVDEEDSSIDEEAGEVEEELNEYPGYAGKFNALQNRLDAVNNRLDSLAAKGTATEELQSRYGRIELLSTQVNVVLTALKELQNDVQEKVDNDESAEEMEPAKSEVPASKEWNIKFAQKLNEKTLSNLDIIVLDTAENLIETSISYSEETKSITIKPAQPYKAGETYTLYIGKDISGENGLKLKNSVKMTFSIE</sequence>
<feature type="compositionally biased region" description="Polar residues" evidence="2">
    <location>
        <begin position="44"/>
        <end position="53"/>
    </location>
</feature>
<name>W7L4E8_CYTFI</name>
<feature type="chain" id="PRO_5004895388" evidence="3">
    <location>
        <begin position="25"/>
        <end position="358"/>
    </location>
</feature>
<proteinExistence type="predicted"/>
<evidence type="ECO:0000313" key="5">
    <source>
        <dbReference type="EMBL" id="EWG10032.1"/>
    </source>
</evidence>
<reference evidence="6" key="1">
    <citation type="submission" date="2013-03" db="EMBL/GenBank/DDBJ databases">
        <title>Draft genome sequence of Bacillus firmus DS1.</title>
        <authorList>
            <person name="Peng D."/>
            <person name="Zhu L."/>
            <person name="Sun M."/>
        </authorList>
    </citation>
    <scope>NUCLEOTIDE SEQUENCE [LARGE SCALE GENOMIC DNA]</scope>
    <source>
        <strain evidence="6">DS1</strain>
    </source>
</reference>
<dbReference type="EMBL" id="APVL01000012">
    <property type="protein sequence ID" value="EWG10032.1"/>
    <property type="molecule type" value="Genomic_DNA"/>
</dbReference>
<feature type="signal peptide" evidence="3">
    <location>
        <begin position="1"/>
        <end position="24"/>
    </location>
</feature>
<dbReference type="Gene3D" id="2.60.40.1220">
    <property type="match status" value="1"/>
</dbReference>
<dbReference type="InterPro" id="IPR014755">
    <property type="entry name" value="Cu-Rt/internalin_Ig-like"/>
</dbReference>
<evidence type="ECO:0000313" key="6">
    <source>
        <dbReference type="Proteomes" id="UP000019270"/>
    </source>
</evidence>
<accession>W7L4E8</accession>
<gene>
    <name evidence="5" type="ORF">PBF_16674</name>
</gene>
<comment type="caution">
    <text evidence="5">The sequence shown here is derived from an EMBL/GenBank/DDBJ whole genome shotgun (WGS) entry which is preliminary data.</text>
</comment>
<evidence type="ECO:0000259" key="4">
    <source>
        <dbReference type="Pfam" id="PF13205"/>
    </source>
</evidence>
<organism evidence="5 6">
    <name type="scientific">Cytobacillus firmus DS1</name>
    <dbReference type="NCBI Taxonomy" id="1307436"/>
    <lineage>
        <taxon>Bacteria</taxon>
        <taxon>Bacillati</taxon>
        <taxon>Bacillota</taxon>
        <taxon>Bacilli</taxon>
        <taxon>Bacillales</taxon>
        <taxon>Bacillaceae</taxon>
        <taxon>Cytobacillus</taxon>
    </lineage>
</organism>
<dbReference type="RefSeq" id="WP_035331066.1">
    <property type="nucleotide sequence ID" value="NZ_APVL01000012.1"/>
</dbReference>
<feature type="compositionally biased region" description="Acidic residues" evidence="2">
    <location>
        <begin position="140"/>
        <end position="184"/>
    </location>
</feature>
<protein>
    <submittedName>
        <fullName evidence="5">Transglutaminase domain-containing protein</fullName>
    </submittedName>
</protein>